<name>G9WI80_9LACO</name>
<dbReference type="PATRIC" id="fig|1045004.4.peg.1098"/>
<dbReference type="InterPro" id="IPR006640">
    <property type="entry name" value="SprT-like_domain"/>
</dbReference>
<dbReference type="SMART" id="SM00731">
    <property type="entry name" value="SprT"/>
    <property type="match status" value="1"/>
</dbReference>
<keyword evidence="3" id="KW-1185">Reference proteome</keyword>
<evidence type="ECO:0000259" key="1">
    <source>
        <dbReference type="SMART" id="SM00731"/>
    </source>
</evidence>
<dbReference type="EMBL" id="AFVZ01000001">
    <property type="protein sequence ID" value="EHN59202.1"/>
    <property type="molecule type" value="Genomic_DNA"/>
</dbReference>
<dbReference type="eggNOG" id="COG3091">
    <property type="taxonomic scope" value="Bacteria"/>
</dbReference>
<organism evidence="2 3">
    <name type="scientific">Oenococcus kitaharae DSM 17330</name>
    <dbReference type="NCBI Taxonomy" id="1045004"/>
    <lineage>
        <taxon>Bacteria</taxon>
        <taxon>Bacillati</taxon>
        <taxon>Bacillota</taxon>
        <taxon>Bacilli</taxon>
        <taxon>Lactobacillales</taxon>
        <taxon>Lactobacillaceae</taxon>
        <taxon>Oenococcus</taxon>
    </lineage>
</organism>
<dbReference type="AlphaFoldDB" id="G9WI80"/>
<dbReference type="STRING" id="336988.NT96_07815"/>
<dbReference type="Proteomes" id="UP000004959">
    <property type="component" value="Chromosome"/>
</dbReference>
<dbReference type="HOGENOM" id="CLU_123820_0_0_9"/>
<gene>
    <name evidence="2" type="ORF">OKIT_1102</name>
</gene>
<dbReference type="OrthoDB" id="9799909at2"/>
<evidence type="ECO:0000313" key="3">
    <source>
        <dbReference type="Proteomes" id="UP000004959"/>
    </source>
</evidence>
<dbReference type="Pfam" id="PF10263">
    <property type="entry name" value="SprT-like"/>
    <property type="match status" value="1"/>
</dbReference>
<proteinExistence type="predicted"/>
<dbReference type="NCBIfam" id="NF003339">
    <property type="entry name" value="PRK04351.1"/>
    <property type="match status" value="1"/>
</dbReference>
<comment type="caution">
    <text evidence="2">The sequence shown here is derived from an EMBL/GenBank/DDBJ whole genome shotgun (WGS) entry which is preliminary data.</text>
</comment>
<protein>
    <submittedName>
        <fullName evidence="2">SprT family putative metallopeptidase</fullName>
    </submittedName>
</protein>
<reference evidence="2 3" key="1">
    <citation type="journal article" date="2012" name="PLoS ONE">
        <title>Functional divergence in the genus oenococcus as predicted by genome sequencing of the newly-described species, Oenococcus kitaharae.</title>
        <authorList>
            <person name="Borneman A.R."/>
            <person name="McCarthy J.M."/>
            <person name="Chambers P.J."/>
            <person name="Bartowsky E.J."/>
        </authorList>
    </citation>
    <scope>NUCLEOTIDE SEQUENCE [LARGE SCALE GENOMIC DNA]</scope>
    <source>
        <strain evidence="3">DSM17330</strain>
    </source>
</reference>
<accession>G9WI80</accession>
<sequence length="160" mass="18865">MTEINQIDLQALAERLSLTYFKMPFQHQVRFNSRLRSTGGRVVFPRRGSRILEAEIYMEVNPKLSNEQLPGIIKHELAHYMIYLQKGLHHENDRDFQRLLVKVAAPKYSPLVSVHKSAYLYRCQGTQHHEFKRSRKVDIRRMRCGIDGSRLMLVSEYHAK</sequence>
<dbReference type="GO" id="GO:0006950">
    <property type="term" value="P:response to stress"/>
    <property type="evidence" value="ECO:0007669"/>
    <property type="project" value="UniProtKB-ARBA"/>
</dbReference>
<evidence type="ECO:0000313" key="2">
    <source>
        <dbReference type="EMBL" id="EHN59202.1"/>
    </source>
</evidence>
<feature type="domain" description="SprT-like" evidence="1">
    <location>
        <begin position="7"/>
        <end position="154"/>
    </location>
</feature>
<dbReference type="RefSeq" id="WP_007745978.1">
    <property type="nucleotide sequence ID" value="NZ_CM001398.1"/>
</dbReference>